<proteinExistence type="inferred from homology"/>
<keyword evidence="7" id="KW-1185">Reference proteome</keyword>
<evidence type="ECO:0000313" key="6">
    <source>
        <dbReference type="EMBL" id="BDU18112.1"/>
    </source>
</evidence>
<dbReference type="InterPro" id="IPR058163">
    <property type="entry name" value="LysR-type_TF_proteobact-type"/>
</dbReference>
<dbReference type="SUPFAM" id="SSF46785">
    <property type="entry name" value="Winged helix' DNA-binding domain"/>
    <property type="match status" value="1"/>
</dbReference>
<evidence type="ECO:0000256" key="2">
    <source>
        <dbReference type="ARBA" id="ARBA00023015"/>
    </source>
</evidence>
<dbReference type="PROSITE" id="PS50931">
    <property type="entry name" value="HTH_LYSR"/>
    <property type="match status" value="1"/>
</dbReference>
<reference evidence="6 7" key="1">
    <citation type="journal article" date="2023" name="Int. J. Syst. Evol. Microbiol.">
        <title>Physiological and genomic analyses of cobalamin (vitamin B12)-auxotrophy of Lysobacter auxotrophicus sp. nov., a methionine-auxotrophic chitinolytic bacterium isolated from chitin-treated soil.</title>
        <authorList>
            <person name="Saito A."/>
            <person name="Dohra H."/>
            <person name="Hamada M."/>
            <person name="Moriuchi R."/>
            <person name="Kotsuchibashi Y."/>
            <person name="Mori K."/>
        </authorList>
    </citation>
    <scope>NUCLEOTIDE SEQUENCE [LARGE SCALE GENOMIC DNA]</scope>
    <source>
        <strain evidence="6 7">5-21a</strain>
    </source>
</reference>
<keyword evidence="4" id="KW-0804">Transcription</keyword>
<dbReference type="EMBL" id="AP027041">
    <property type="protein sequence ID" value="BDU18112.1"/>
    <property type="molecule type" value="Genomic_DNA"/>
</dbReference>
<comment type="similarity">
    <text evidence="1">Belongs to the LysR transcriptional regulatory family.</text>
</comment>
<dbReference type="InterPro" id="IPR036390">
    <property type="entry name" value="WH_DNA-bd_sf"/>
</dbReference>
<dbReference type="Gene3D" id="1.10.10.10">
    <property type="entry name" value="Winged helix-like DNA-binding domain superfamily/Winged helix DNA-binding domain"/>
    <property type="match status" value="1"/>
</dbReference>
<sequence length="306" mass="32834">MHAMQNTTTSNGVALSDLKLLLAIASTGNLGGAAKQLGVDHSSAFKKLGALERRIGARLFDRSRNGYRPTPAGEAAIEAAKRISDELLTLERRVLGEDTRLSGVVRVTTTDTLLHVVFPMIAEFRAIEPGIVVEISVANAIYDLSRRDADIAIRPSAVVSEQLVARRVGTVASAVYARADAAWAGEFKSASDQAWVAPDASLSHASSARWIAAHVPLAQIVLRADSLIALMQAAKSGIGATVLPCYLGDSEPLLTRVTPVLEDAAVPLWLITHPDLRHVRRIAALTEFLSQRLQREAARFEGRPVA</sequence>
<keyword evidence="2" id="KW-0805">Transcription regulation</keyword>
<dbReference type="InterPro" id="IPR005119">
    <property type="entry name" value="LysR_subst-bd"/>
</dbReference>
<dbReference type="Proteomes" id="UP001317822">
    <property type="component" value="Chromosome"/>
</dbReference>
<protein>
    <submittedName>
        <fullName evidence="6">LysR family transcriptional regulator</fullName>
    </submittedName>
</protein>
<dbReference type="InterPro" id="IPR000847">
    <property type="entry name" value="LysR_HTH_N"/>
</dbReference>
<dbReference type="InterPro" id="IPR036388">
    <property type="entry name" value="WH-like_DNA-bd_sf"/>
</dbReference>
<dbReference type="PANTHER" id="PTHR30537">
    <property type="entry name" value="HTH-TYPE TRANSCRIPTIONAL REGULATOR"/>
    <property type="match status" value="1"/>
</dbReference>
<evidence type="ECO:0000256" key="4">
    <source>
        <dbReference type="ARBA" id="ARBA00023163"/>
    </source>
</evidence>
<dbReference type="Pfam" id="PF03466">
    <property type="entry name" value="LysR_substrate"/>
    <property type="match status" value="1"/>
</dbReference>
<evidence type="ECO:0000256" key="3">
    <source>
        <dbReference type="ARBA" id="ARBA00023125"/>
    </source>
</evidence>
<feature type="domain" description="HTH lysR-type" evidence="5">
    <location>
        <begin position="13"/>
        <end position="70"/>
    </location>
</feature>
<gene>
    <name evidence="6" type="ORF">LA521A_33130</name>
</gene>
<keyword evidence="3" id="KW-0238">DNA-binding</keyword>
<evidence type="ECO:0000259" key="5">
    <source>
        <dbReference type="PROSITE" id="PS50931"/>
    </source>
</evidence>
<organism evidence="6 7">
    <name type="scientific">Lysobacter auxotrophicus</name>
    <dbReference type="NCBI Taxonomy" id="2992573"/>
    <lineage>
        <taxon>Bacteria</taxon>
        <taxon>Pseudomonadati</taxon>
        <taxon>Pseudomonadota</taxon>
        <taxon>Gammaproteobacteria</taxon>
        <taxon>Lysobacterales</taxon>
        <taxon>Lysobacteraceae</taxon>
        <taxon>Lysobacter</taxon>
    </lineage>
</organism>
<dbReference type="Pfam" id="PF00126">
    <property type="entry name" value="HTH_1"/>
    <property type="match status" value="1"/>
</dbReference>
<evidence type="ECO:0000313" key="7">
    <source>
        <dbReference type="Proteomes" id="UP001317822"/>
    </source>
</evidence>
<dbReference type="PANTHER" id="PTHR30537:SF3">
    <property type="entry name" value="TRANSCRIPTIONAL REGULATORY PROTEIN"/>
    <property type="match status" value="1"/>
</dbReference>
<name>A0ABN6UP10_9GAMM</name>
<dbReference type="SUPFAM" id="SSF53850">
    <property type="entry name" value="Periplasmic binding protein-like II"/>
    <property type="match status" value="1"/>
</dbReference>
<dbReference type="Gene3D" id="3.40.190.290">
    <property type="match status" value="1"/>
</dbReference>
<evidence type="ECO:0000256" key="1">
    <source>
        <dbReference type="ARBA" id="ARBA00009437"/>
    </source>
</evidence>
<accession>A0ABN6UP10</accession>